<dbReference type="RefSeq" id="WP_345644200.1">
    <property type="nucleotide sequence ID" value="NZ_BAABEP010000009.1"/>
</dbReference>
<dbReference type="Gene3D" id="1.10.10.60">
    <property type="entry name" value="Homeodomain-like"/>
    <property type="match status" value="1"/>
</dbReference>
<evidence type="ECO:0000259" key="5">
    <source>
        <dbReference type="PROSITE" id="PS50977"/>
    </source>
</evidence>
<dbReference type="PROSITE" id="PS50977">
    <property type="entry name" value="HTH_TETR_2"/>
    <property type="match status" value="1"/>
</dbReference>
<dbReference type="EMBL" id="BAABEP010000009">
    <property type="protein sequence ID" value="GAA3722509.1"/>
    <property type="molecule type" value="Genomic_DNA"/>
</dbReference>
<reference evidence="7" key="1">
    <citation type="journal article" date="2019" name="Int. J. Syst. Evol. Microbiol.">
        <title>The Global Catalogue of Microorganisms (GCM) 10K type strain sequencing project: providing services to taxonomists for standard genome sequencing and annotation.</title>
        <authorList>
            <consortium name="The Broad Institute Genomics Platform"/>
            <consortium name="The Broad Institute Genome Sequencing Center for Infectious Disease"/>
            <person name="Wu L."/>
            <person name="Ma J."/>
        </authorList>
    </citation>
    <scope>NUCLEOTIDE SEQUENCE [LARGE SCALE GENOMIC DNA]</scope>
    <source>
        <strain evidence="7">JCM 30846</strain>
    </source>
</reference>
<sequence>MESRRKATVGRPRGFDADAALEQAMRVFWRQGYEGASLTDLTEAMGISRTSMYAAFGNKEDLFRKALDRYSEGPASYAGRALREPTARRVATAFLVGSTLATTMPGCPAGCLGVQGALAAGEAGSHARGALADWRNEGVALLRDRFRRAVEEGDLPRDADPEALARYLMTVANGIAVQASGGTPRSDLQLVADMALLNWPPDTRP</sequence>
<dbReference type="InterPro" id="IPR001647">
    <property type="entry name" value="HTH_TetR"/>
</dbReference>
<dbReference type="InterPro" id="IPR011075">
    <property type="entry name" value="TetR_C"/>
</dbReference>
<dbReference type="Gene3D" id="1.10.357.10">
    <property type="entry name" value="Tetracycline Repressor, domain 2"/>
    <property type="match status" value="1"/>
</dbReference>
<keyword evidence="3" id="KW-0804">Transcription</keyword>
<evidence type="ECO:0000256" key="4">
    <source>
        <dbReference type="PROSITE-ProRule" id="PRU00335"/>
    </source>
</evidence>
<dbReference type="InterPro" id="IPR023772">
    <property type="entry name" value="DNA-bd_HTH_TetR-type_CS"/>
</dbReference>
<evidence type="ECO:0000256" key="2">
    <source>
        <dbReference type="ARBA" id="ARBA00023125"/>
    </source>
</evidence>
<evidence type="ECO:0000256" key="3">
    <source>
        <dbReference type="ARBA" id="ARBA00023163"/>
    </source>
</evidence>
<dbReference type="InterPro" id="IPR009057">
    <property type="entry name" value="Homeodomain-like_sf"/>
</dbReference>
<evidence type="ECO:0000313" key="6">
    <source>
        <dbReference type="EMBL" id="GAA3722509.1"/>
    </source>
</evidence>
<protein>
    <submittedName>
        <fullName evidence="6">TetR/AcrR family transcriptional regulator</fullName>
    </submittedName>
</protein>
<gene>
    <name evidence="6" type="ORF">GCM10023082_20440</name>
</gene>
<evidence type="ECO:0000256" key="1">
    <source>
        <dbReference type="ARBA" id="ARBA00023015"/>
    </source>
</evidence>
<dbReference type="PANTHER" id="PTHR47506">
    <property type="entry name" value="TRANSCRIPTIONAL REGULATORY PROTEIN"/>
    <property type="match status" value="1"/>
</dbReference>
<dbReference type="PRINTS" id="PR00455">
    <property type="entry name" value="HTHTETR"/>
</dbReference>
<dbReference type="PANTHER" id="PTHR47506:SF1">
    <property type="entry name" value="HTH-TYPE TRANSCRIPTIONAL REGULATOR YJDC"/>
    <property type="match status" value="1"/>
</dbReference>
<evidence type="ECO:0000313" key="7">
    <source>
        <dbReference type="Proteomes" id="UP001499884"/>
    </source>
</evidence>
<proteinExistence type="predicted"/>
<accession>A0ABP7EPT2</accession>
<feature type="DNA-binding region" description="H-T-H motif" evidence="4">
    <location>
        <begin position="37"/>
        <end position="56"/>
    </location>
</feature>
<dbReference type="Proteomes" id="UP001499884">
    <property type="component" value="Unassembled WGS sequence"/>
</dbReference>
<comment type="caution">
    <text evidence="6">The sequence shown here is derived from an EMBL/GenBank/DDBJ whole genome shotgun (WGS) entry which is preliminary data.</text>
</comment>
<dbReference type="Pfam" id="PF16925">
    <property type="entry name" value="TetR_C_13"/>
    <property type="match status" value="1"/>
</dbReference>
<dbReference type="Pfam" id="PF00440">
    <property type="entry name" value="TetR_N"/>
    <property type="match status" value="1"/>
</dbReference>
<dbReference type="InterPro" id="IPR036271">
    <property type="entry name" value="Tet_transcr_reg_TetR-rel_C_sf"/>
</dbReference>
<organism evidence="6 7">
    <name type="scientific">Streptomyces tremellae</name>
    <dbReference type="NCBI Taxonomy" id="1124239"/>
    <lineage>
        <taxon>Bacteria</taxon>
        <taxon>Bacillati</taxon>
        <taxon>Actinomycetota</taxon>
        <taxon>Actinomycetes</taxon>
        <taxon>Kitasatosporales</taxon>
        <taxon>Streptomycetaceae</taxon>
        <taxon>Streptomyces</taxon>
    </lineage>
</organism>
<name>A0ABP7EPT2_9ACTN</name>
<dbReference type="SUPFAM" id="SSF48498">
    <property type="entry name" value="Tetracyclin repressor-like, C-terminal domain"/>
    <property type="match status" value="1"/>
</dbReference>
<keyword evidence="1" id="KW-0805">Transcription regulation</keyword>
<feature type="domain" description="HTH tetR-type" evidence="5">
    <location>
        <begin position="14"/>
        <end position="74"/>
    </location>
</feature>
<keyword evidence="7" id="KW-1185">Reference proteome</keyword>
<dbReference type="SUPFAM" id="SSF46689">
    <property type="entry name" value="Homeodomain-like"/>
    <property type="match status" value="1"/>
</dbReference>
<dbReference type="PROSITE" id="PS01081">
    <property type="entry name" value="HTH_TETR_1"/>
    <property type="match status" value="1"/>
</dbReference>
<keyword evidence="2 4" id="KW-0238">DNA-binding</keyword>